<dbReference type="RefSeq" id="WP_342028808.1">
    <property type="nucleotide sequence ID" value="NZ_FNEK01000060.1"/>
</dbReference>
<dbReference type="Proteomes" id="UP000199382">
    <property type="component" value="Unassembled WGS sequence"/>
</dbReference>
<feature type="transmembrane region" description="Helical" evidence="1">
    <location>
        <begin position="156"/>
        <end position="178"/>
    </location>
</feature>
<evidence type="ECO:0000313" key="2">
    <source>
        <dbReference type="EMBL" id="SDK93147.1"/>
    </source>
</evidence>
<name>A0A1G9FXR1_9RHOB</name>
<keyword evidence="1" id="KW-0472">Membrane</keyword>
<evidence type="ECO:0000313" key="3">
    <source>
        <dbReference type="Proteomes" id="UP000199382"/>
    </source>
</evidence>
<sequence>MQFIDGDCQIVPGWLETASQYLATHENAVAVAGRVRERHPEKSVFNRLCDAEWNQPAGQVDAIGGIAMMRLDKVLAVEGFRETLLAGEEPELCLRLRREGGEIWRLETEMALHDADMTRFFQWWRRSRRAGYAYAEGRALHGAGPERHYVAELRRILFWAGLLPVVILALVLSGGPWVRYALVLYPLQVLRLVPREGGERAFFLTLGKFPEMLGVLDYWITGRCGVAIKRYQK</sequence>
<proteinExistence type="predicted"/>
<gene>
    <name evidence="2" type="ORF">SAMN04488026_10609</name>
</gene>
<organism evidence="2 3">
    <name type="scientific">Aliiruegeria lutimaris</name>
    <dbReference type="NCBI Taxonomy" id="571298"/>
    <lineage>
        <taxon>Bacteria</taxon>
        <taxon>Pseudomonadati</taxon>
        <taxon>Pseudomonadota</taxon>
        <taxon>Alphaproteobacteria</taxon>
        <taxon>Rhodobacterales</taxon>
        <taxon>Roseobacteraceae</taxon>
        <taxon>Aliiruegeria</taxon>
    </lineage>
</organism>
<keyword evidence="1" id="KW-1133">Transmembrane helix</keyword>
<keyword evidence="3" id="KW-1185">Reference proteome</keyword>
<evidence type="ECO:0000256" key="1">
    <source>
        <dbReference type="SAM" id="Phobius"/>
    </source>
</evidence>
<dbReference type="STRING" id="571298.SAMN04488026_10609"/>
<evidence type="ECO:0008006" key="4">
    <source>
        <dbReference type="Google" id="ProtNLM"/>
    </source>
</evidence>
<dbReference type="AlphaFoldDB" id="A0A1G9FXR1"/>
<reference evidence="2 3" key="1">
    <citation type="submission" date="2016-10" db="EMBL/GenBank/DDBJ databases">
        <authorList>
            <person name="de Groot N.N."/>
        </authorList>
    </citation>
    <scope>NUCLEOTIDE SEQUENCE [LARGE SCALE GENOMIC DNA]</scope>
    <source>
        <strain evidence="2 3">DSM 25294</strain>
    </source>
</reference>
<dbReference type="SUPFAM" id="SSF53448">
    <property type="entry name" value="Nucleotide-diphospho-sugar transferases"/>
    <property type="match status" value="1"/>
</dbReference>
<accession>A0A1G9FXR1</accession>
<dbReference type="Gene3D" id="3.90.550.10">
    <property type="entry name" value="Spore Coat Polysaccharide Biosynthesis Protein SpsA, Chain A"/>
    <property type="match status" value="1"/>
</dbReference>
<dbReference type="InterPro" id="IPR029044">
    <property type="entry name" value="Nucleotide-diphossugar_trans"/>
</dbReference>
<dbReference type="EMBL" id="FNEK01000060">
    <property type="protein sequence ID" value="SDK93147.1"/>
    <property type="molecule type" value="Genomic_DNA"/>
</dbReference>
<keyword evidence="1" id="KW-0812">Transmembrane</keyword>
<protein>
    <recommendedName>
        <fullName evidence="4">Glycosyl transferase family group 2</fullName>
    </recommendedName>
</protein>